<sequence>MVEVFKTNVHDEVQAAMLLGCIHARYAHYTANFDLEDCDRILRVKCASAHIPPQPLISLLQDHGFEASVLPDEIIAPAAVV</sequence>
<accession>A0ABY6IYT4</accession>
<evidence type="ECO:0000313" key="1">
    <source>
        <dbReference type="EMBL" id="UYQ92341.1"/>
    </source>
</evidence>
<protein>
    <submittedName>
        <fullName evidence="1">Uncharacterized protein</fullName>
    </submittedName>
</protein>
<dbReference type="RefSeq" id="WP_264280619.1">
    <property type="nucleotide sequence ID" value="NZ_CP107006.1"/>
</dbReference>
<proteinExistence type="predicted"/>
<dbReference type="Proteomes" id="UP001162741">
    <property type="component" value="Chromosome"/>
</dbReference>
<keyword evidence="2" id="KW-1185">Reference proteome</keyword>
<reference evidence="1" key="1">
    <citation type="submission" date="2022-10" db="EMBL/GenBank/DDBJ databases">
        <title>Chitinophaga sp. nov., isolated from soil.</title>
        <authorList>
            <person name="Jeon C.O."/>
        </authorList>
    </citation>
    <scope>NUCLEOTIDE SEQUENCE</scope>
    <source>
        <strain evidence="1">R8</strain>
    </source>
</reference>
<evidence type="ECO:0000313" key="2">
    <source>
        <dbReference type="Proteomes" id="UP001162741"/>
    </source>
</evidence>
<organism evidence="1 2">
    <name type="scientific">Chitinophaga horti</name>
    <dbReference type="NCBI Taxonomy" id="2920382"/>
    <lineage>
        <taxon>Bacteria</taxon>
        <taxon>Pseudomonadati</taxon>
        <taxon>Bacteroidota</taxon>
        <taxon>Chitinophagia</taxon>
        <taxon>Chitinophagales</taxon>
        <taxon>Chitinophagaceae</taxon>
        <taxon>Chitinophaga</taxon>
    </lineage>
</organism>
<dbReference type="EMBL" id="CP107006">
    <property type="protein sequence ID" value="UYQ92341.1"/>
    <property type="molecule type" value="Genomic_DNA"/>
</dbReference>
<gene>
    <name evidence="1" type="ORF">MKQ68_19845</name>
</gene>
<name>A0ABY6IYT4_9BACT</name>